<sequence length="110" mass="11846">MSPYILPVAPLSQVVFVHDYIQLVFQDACFSIYNTAELKQDGNLLLQGQFGFCDAVVSLIGLPLTSASSQPLLSLRFQGGAEFVVTEACSGPEAWQYSSPSSQTVVVQNA</sequence>
<proteinExistence type="predicted"/>
<reference evidence="1" key="1">
    <citation type="submission" date="2023-08" db="EMBL/GenBank/DDBJ databases">
        <title>Complete genome sequence of Shewanella oncorhynchi Z-P2, a siderophore putrebactin-producing bacterium.</title>
        <authorList>
            <person name="Zhang Y."/>
        </authorList>
    </citation>
    <scope>NUCLEOTIDE SEQUENCE</scope>
    <source>
        <strain evidence="1">Z-P2</strain>
    </source>
</reference>
<organism evidence="1">
    <name type="scientific">Shewanella oncorhynchi</name>
    <dbReference type="NCBI Taxonomy" id="2726434"/>
    <lineage>
        <taxon>Bacteria</taxon>
        <taxon>Pseudomonadati</taxon>
        <taxon>Pseudomonadota</taxon>
        <taxon>Gammaproteobacteria</taxon>
        <taxon>Alteromonadales</taxon>
        <taxon>Shewanellaceae</taxon>
        <taxon>Shewanella</taxon>
    </lineage>
</organism>
<gene>
    <name evidence="1" type="ORF">RA178_09685</name>
</gene>
<name>A0AA50Q7G7_9GAMM</name>
<accession>A0AA50Q7G7</accession>
<evidence type="ECO:0000313" key="1">
    <source>
        <dbReference type="EMBL" id="WMB74842.1"/>
    </source>
</evidence>
<dbReference type="AlphaFoldDB" id="A0AA50Q7G7"/>
<dbReference type="EMBL" id="CP132914">
    <property type="protein sequence ID" value="WMB74842.1"/>
    <property type="molecule type" value="Genomic_DNA"/>
</dbReference>
<dbReference type="Proteomes" id="UP001236800">
    <property type="component" value="Chromosome"/>
</dbReference>
<dbReference type="KEGG" id="sog:RA178_09685"/>
<protein>
    <submittedName>
        <fullName evidence="1">Uncharacterized protein</fullName>
    </submittedName>
</protein>
<dbReference type="GeneID" id="301339454"/>
<dbReference type="RefSeq" id="WP_306685251.1">
    <property type="nucleotide sequence ID" value="NZ_CP132914.1"/>
</dbReference>